<sequence length="104" mass="10897">MTAARDTCPRHSRIVRSTVMSNIVTSGATACDDAIAYEDRADPGARAVRSGPAAQGSVAGPEHRGAVQRRPGHSGPGSMTQIERTASLKPSAWIPVWCTDRSGP</sequence>
<dbReference type="PROSITE" id="PS51257">
    <property type="entry name" value="PROKAR_LIPOPROTEIN"/>
    <property type="match status" value="1"/>
</dbReference>
<evidence type="ECO:0000256" key="1">
    <source>
        <dbReference type="SAM" id="MobiDB-lite"/>
    </source>
</evidence>
<reference evidence="2" key="1">
    <citation type="submission" date="2021-01" db="EMBL/GenBank/DDBJ databases">
        <title>Whole genome shotgun sequence of Planosporangium mesophilum NBRC 109066.</title>
        <authorList>
            <person name="Komaki H."/>
            <person name="Tamura T."/>
        </authorList>
    </citation>
    <scope>NUCLEOTIDE SEQUENCE</scope>
    <source>
        <strain evidence="2">NBRC 109066</strain>
    </source>
</reference>
<evidence type="ECO:0000313" key="2">
    <source>
        <dbReference type="EMBL" id="GII22698.1"/>
    </source>
</evidence>
<comment type="caution">
    <text evidence="2">The sequence shown here is derived from an EMBL/GenBank/DDBJ whole genome shotgun (WGS) entry which is preliminary data.</text>
</comment>
<accession>A0A8J3X3B9</accession>
<feature type="region of interest" description="Disordered" evidence="1">
    <location>
        <begin position="45"/>
        <end position="86"/>
    </location>
</feature>
<dbReference type="Proteomes" id="UP000599074">
    <property type="component" value="Unassembled WGS sequence"/>
</dbReference>
<proteinExistence type="predicted"/>
<dbReference type="AlphaFoldDB" id="A0A8J3X3B9"/>
<keyword evidence="3" id="KW-1185">Reference proteome</keyword>
<gene>
    <name evidence="2" type="ORF">Pme01_22950</name>
</gene>
<dbReference type="EMBL" id="BOON01000019">
    <property type="protein sequence ID" value="GII22698.1"/>
    <property type="molecule type" value="Genomic_DNA"/>
</dbReference>
<evidence type="ECO:0000313" key="3">
    <source>
        <dbReference type="Proteomes" id="UP000599074"/>
    </source>
</evidence>
<protein>
    <submittedName>
        <fullName evidence="2">Uncharacterized protein</fullName>
    </submittedName>
</protein>
<organism evidence="2 3">
    <name type="scientific">Planosporangium mesophilum</name>
    <dbReference type="NCBI Taxonomy" id="689768"/>
    <lineage>
        <taxon>Bacteria</taxon>
        <taxon>Bacillati</taxon>
        <taxon>Actinomycetota</taxon>
        <taxon>Actinomycetes</taxon>
        <taxon>Micromonosporales</taxon>
        <taxon>Micromonosporaceae</taxon>
        <taxon>Planosporangium</taxon>
    </lineage>
</organism>
<name>A0A8J3X3B9_9ACTN</name>